<protein>
    <submittedName>
        <fullName evidence="2">Uncharacterized protein</fullName>
    </submittedName>
</protein>
<sequence length="675" mass="76933">MRDERLYIDDELVDINADTRITMDIRSNLFRSITDLANNSTLSIRLPKTARNQRIFEHVDLVQSTGDFAYKGHNVSYIRNGVKLIKYGSVTVLRVTDTAIEITIRWGLSGLLEYLSRRGLMLNELELDDKIRLEKENEIHKRADLTERGYGYANYDPMVHEDNVSYEWRSSHYMTLPSSGTRQVNEMRWGGRSGNGTPKRTYIHPVVCASWVLKQIHQLYNMEFRFTQKEKEYIDTLVMPLITKKPNALTYSDKYFADLRPTTDNGRVPLNVIGGNGLFNVDGDTLVAATTADVLFDIKGKWEFSLQGMKPSGTGGHGGGFWNEDGTGTAGGKDDRFTTSNAYWLEMKITGGEERTYIMGAANTSGFSFSVPSGYRDMVAFDYVGYGKIHINEGERITFEWNRASALMLRNAKFNGGSVAATLMKGDNVPYNTFYPIATNLPKIKVLDFVKFLSAITGTFSIKGESTEWRTIFKPLTAIWDGRKDARDWTNKVIAQGNENKPKDIAFRLDGYAQNNWYRWKKDEGVNGNYDGNMRVNNKTLDNEVTLFEFPFAATDGDNVPMYKDNSTPTEYKEPTYKACKDRIMRLGEDKGGYATLYFDMDMQRILSEKYALIRNALQNAKIITEKMRIRDTDIAHFDETRPIYLAQYGAYFAILQIRTDDNGLADVTMLKLNF</sequence>
<reference evidence="2" key="1">
    <citation type="journal article" date="2021" name="Proc. Natl. Acad. Sci. U.S.A.">
        <title>A Catalog of Tens of Thousands of Viruses from Human Metagenomes Reveals Hidden Associations with Chronic Diseases.</title>
        <authorList>
            <person name="Tisza M.J."/>
            <person name="Buck C.B."/>
        </authorList>
    </citation>
    <scope>NUCLEOTIDE SEQUENCE</scope>
    <source>
        <strain evidence="2">CttU829</strain>
    </source>
</reference>
<evidence type="ECO:0000313" key="2">
    <source>
        <dbReference type="EMBL" id="DAD67597.1"/>
    </source>
</evidence>
<name>A0A8S5LC70_9CAUD</name>
<feature type="region of interest" description="Disordered" evidence="1">
    <location>
        <begin position="315"/>
        <end position="334"/>
    </location>
</feature>
<organism evidence="2">
    <name type="scientific">Siphoviridae sp. cttU829</name>
    <dbReference type="NCBI Taxonomy" id="2823605"/>
    <lineage>
        <taxon>Viruses</taxon>
        <taxon>Duplodnaviria</taxon>
        <taxon>Heunggongvirae</taxon>
        <taxon>Uroviricota</taxon>
        <taxon>Caudoviricetes</taxon>
    </lineage>
</organism>
<proteinExistence type="predicted"/>
<dbReference type="EMBL" id="BK014681">
    <property type="protein sequence ID" value="DAD67597.1"/>
    <property type="molecule type" value="Genomic_DNA"/>
</dbReference>
<evidence type="ECO:0000256" key="1">
    <source>
        <dbReference type="SAM" id="MobiDB-lite"/>
    </source>
</evidence>
<accession>A0A8S5LC70</accession>